<evidence type="ECO:0000256" key="3">
    <source>
        <dbReference type="SAM" id="MobiDB-lite"/>
    </source>
</evidence>
<dbReference type="PANTHER" id="PTHR13037">
    <property type="entry name" value="FORMIN"/>
    <property type="match status" value="1"/>
</dbReference>
<comment type="caution">
    <text evidence="4">The sequence shown here is derived from an EMBL/GenBank/DDBJ whole genome shotgun (WGS) entry which is preliminary data.</text>
</comment>
<keyword evidence="2" id="KW-0175">Coiled coil</keyword>
<feature type="compositionally biased region" description="Pro residues" evidence="3">
    <location>
        <begin position="209"/>
        <end position="272"/>
    </location>
</feature>
<accession>B4D1Q9</accession>
<feature type="compositionally biased region" description="Polar residues" evidence="3">
    <location>
        <begin position="362"/>
        <end position="390"/>
    </location>
</feature>
<feature type="compositionally biased region" description="Polar residues" evidence="3">
    <location>
        <begin position="161"/>
        <end position="184"/>
    </location>
</feature>
<organism evidence="4 5">
    <name type="scientific">Chthoniobacter flavus Ellin428</name>
    <dbReference type="NCBI Taxonomy" id="497964"/>
    <lineage>
        <taxon>Bacteria</taxon>
        <taxon>Pseudomonadati</taxon>
        <taxon>Verrucomicrobiota</taxon>
        <taxon>Spartobacteria</taxon>
        <taxon>Chthoniobacterales</taxon>
        <taxon>Chthoniobacteraceae</taxon>
        <taxon>Chthoniobacter</taxon>
    </lineage>
</organism>
<feature type="compositionally biased region" description="Basic and acidic residues" evidence="3">
    <location>
        <begin position="431"/>
        <end position="440"/>
    </location>
</feature>
<reference evidence="4 5" key="1">
    <citation type="journal article" date="2011" name="J. Bacteriol.">
        <title>Genome sequence of Chthoniobacter flavus Ellin428, an aerobic heterotrophic soil bacterium.</title>
        <authorList>
            <person name="Kant R."/>
            <person name="van Passel M.W."/>
            <person name="Palva A."/>
            <person name="Lucas S."/>
            <person name="Lapidus A."/>
            <person name="Glavina Del Rio T."/>
            <person name="Dalin E."/>
            <person name="Tice H."/>
            <person name="Bruce D."/>
            <person name="Goodwin L."/>
            <person name="Pitluck S."/>
            <person name="Larimer F.W."/>
            <person name="Land M.L."/>
            <person name="Hauser L."/>
            <person name="Sangwan P."/>
            <person name="de Vos W.M."/>
            <person name="Janssen P.H."/>
            <person name="Smidt H."/>
        </authorList>
    </citation>
    <scope>NUCLEOTIDE SEQUENCE [LARGE SCALE GENOMIC DNA]</scope>
    <source>
        <strain evidence="4 5">Ellin428</strain>
    </source>
</reference>
<gene>
    <name evidence="4" type="ORF">CfE428DRAFT_2847</name>
</gene>
<evidence type="ECO:0000313" key="5">
    <source>
        <dbReference type="Proteomes" id="UP000005824"/>
    </source>
</evidence>
<feature type="compositionally biased region" description="Low complexity" evidence="3">
    <location>
        <begin position="112"/>
        <end position="143"/>
    </location>
</feature>
<proteinExistence type="predicted"/>
<dbReference type="eggNOG" id="ENOG5034AEM">
    <property type="taxonomic scope" value="Bacteria"/>
</dbReference>
<protein>
    <submittedName>
        <fullName evidence="4">Uncharacterized protein</fullName>
    </submittedName>
</protein>
<sequence length="961" mass="102918">MSYELKSALSKVGPTPMKFGVYKGPKGVQVLITPAAPTPLLIKDMITSTGSDKSILNGKCFKEESKIIFASKAGENAVQVTAAMKAHATGIAYELRPLVGDDEESTDTTHTGQEGQPQGQVHGQVGQTGQQNTTTTQTTNRPGIGQQGGTQNRPWPPTPQPRTGQPIPNTQGRTGQPNPNTQGRTVPPTPNPQGRTVPPTPNPQGRTVPPTPNPQGRTVPPPNPNPQGRTVPPPNPNPQGRTVPPPNPNPQGRTVPPPNPNPQGRTVPPPNPGQQGGTQNRPWPPTPQNRTGQPIPNTQGRTVPPNPNTQGRTVPPTPNTQGRTVPPNPNPQGRGVPPNPNPQGQGGQQNGGQRQPKDGGQVISQRANSSLQKANNTARTLAQNAFSPQKVQTATTQLATTPVTVDRKVLAKKTSQFKKQGLDKQYIGGAKKPEDKKKREAQVKAERKSAANIAKAMKKASGKKVTPKQLDALELALQQGVDNYNVRLQESVKEAKAKLLRATDDLELEADVAKAEGRPFDSSLLDQAIQEAKDQLENTVSGPEGTRLAETMDAQLETQLRKNAKLIADLTAAVKTAETDKSEKNLKAVRDLARQYRKLFSDHADGYDKLPGRSRPQAIVDQEKAAEEILQDAEASLFEKVQTRLGPPPWDAQKQDEGNELMDRSREIMAKDVLKNGKVSRPSGGSSEVLVLKNAQDKVQFAFKSAKGESSMMGLPKGGGAIREAVTSKVTDAILQQTGFDFGFPKSTIATIGGTTGALVEGIDGKLLPASNELAPEDVATTAVFQDSVPGKQLQKTIFAGLATGNFLDLKWDNVFFEGDGAQMNARPFDAGASFLPNDAIQLQLYGLGRGTPKVGADLLTNAEGKPTKGASEPMDAELVEAMLKIDTNALEKVIDDEVQRHANTGLDKALDDDSKKNGIKCLAALQTILRAHQQDTQPPSLADIMKEVQIEILKLFPKKK</sequence>
<evidence type="ECO:0000313" key="4">
    <source>
        <dbReference type="EMBL" id="EDY19671.1"/>
    </source>
</evidence>
<dbReference type="STRING" id="497964.CfE428DRAFT_2847"/>
<name>B4D1Q9_9BACT</name>
<dbReference type="AlphaFoldDB" id="B4D1Q9"/>
<feature type="compositionally biased region" description="Polar residues" evidence="3">
    <location>
        <begin position="288"/>
        <end position="301"/>
    </location>
</feature>
<keyword evidence="1" id="KW-0945">Host-virus interaction</keyword>
<evidence type="ECO:0000256" key="2">
    <source>
        <dbReference type="SAM" id="Coils"/>
    </source>
</evidence>
<dbReference type="PANTHER" id="PTHR13037:SF24">
    <property type="entry name" value="POLYCOMB PROTEIN PCL-RELATED"/>
    <property type="match status" value="1"/>
</dbReference>
<dbReference type="InParanoid" id="B4D1Q9"/>
<feature type="region of interest" description="Disordered" evidence="3">
    <location>
        <begin position="416"/>
        <end position="440"/>
    </location>
</feature>
<feature type="region of interest" description="Disordered" evidence="3">
    <location>
        <begin position="101"/>
        <end position="396"/>
    </location>
</feature>
<evidence type="ECO:0000256" key="1">
    <source>
        <dbReference type="ARBA" id="ARBA00022581"/>
    </source>
</evidence>
<dbReference type="Proteomes" id="UP000005824">
    <property type="component" value="Unassembled WGS sequence"/>
</dbReference>
<dbReference type="EMBL" id="ABVL01000007">
    <property type="protein sequence ID" value="EDY19671.1"/>
    <property type="molecule type" value="Genomic_DNA"/>
</dbReference>
<keyword evidence="5" id="KW-1185">Reference proteome</keyword>
<feature type="coiled-coil region" evidence="2">
    <location>
        <begin position="485"/>
        <end position="516"/>
    </location>
</feature>